<evidence type="ECO:0000256" key="4">
    <source>
        <dbReference type="ARBA" id="ARBA00022989"/>
    </source>
</evidence>
<feature type="transmembrane region" description="Helical" evidence="7">
    <location>
        <begin position="558"/>
        <end position="579"/>
    </location>
</feature>
<evidence type="ECO:0000256" key="7">
    <source>
        <dbReference type="SAM" id="Phobius"/>
    </source>
</evidence>
<accession>A0A7X8TLQ2</accession>
<feature type="transmembrane region" description="Helical" evidence="7">
    <location>
        <begin position="879"/>
        <end position="899"/>
    </location>
</feature>
<evidence type="ECO:0000256" key="5">
    <source>
        <dbReference type="ARBA" id="ARBA00023136"/>
    </source>
</evidence>
<feature type="transmembrane region" description="Helical" evidence="7">
    <location>
        <begin position="783"/>
        <end position="812"/>
    </location>
</feature>
<proteinExistence type="inferred from homology"/>
<evidence type="ECO:0000313" key="9">
    <source>
        <dbReference type="EMBL" id="NLS10894.1"/>
    </source>
</evidence>
<keyword evidence="10" id="KW-1185">Reference proteome</keyword>
<feature type="domain" description="ABC3 transporter permease C-terminal" evidence="8">
    <location>
        <begin position="320"/>
        <end position="434"/>
    </location>
</feature>
<feature type="domain" description="ABC3 transporter permease C-terminal" evidence="8">
    <location>
        <begin position="792"/>
        <end position="909"/>
    </location>
</feature>
<protein>
    <submittedName>
        <fullName evidence="9">FtsX-like permease family protein</fullName>
    </submittedName>
</protein>
<dbReference type="Pfam" id="PF02687">
    <property type="entry name" value="FtsX"/>
    <property type="match status" value="2"/>
</dbReference>
<evidence type="ECO:0000256" key="2">
    <source>
        <dbReference type="ARBA" id="ARBA00022475"/>
    </source>
</evidence>
<evidence type="ECO:0000259" key="8">
    <source>
        <dbReference type="Pfam" id="PF02687"/>
    </source>
</evidence>
<feature type="transmembrane region" description="Helical" evidence="7">
    <location>
        <begin position="456"/>
        <end position="474"/>
    </location>
</feature>
<sequence length="915" mass="96025">MSSAKNAGFAVLRANLRSSGRRLWAAGAAVAVSVAFIVTGLMLVDSMTRAVTQQAEQDAAGADLVVMTDSLIGASDSEEALGQETRISEAVAGLDSVEGVEPVREAFIEEWDEQTNGLDRSIRTRTLVSEQHTPDEQELAAGRLPTADDELLISQYTAEFEDLSIGDTVAAAEIDWDEENETEELIGHSVEYTVVGISEYGDFNTTFMTPAGMDRMPTDPAPHFLRVELTGAAQGDSQAQEDAQQQIAQVLAELAAAGQLPTLGGTGEDTEVLQSPGSHGTILIGEDLTLQVATHQQIVNEWVADQTGDAQIMQWIAFGFGGIAIVVSALVILNTFQVIVASRQHTMALIRAVGGTAAQLRRATLAEGALLGLIGGAVGIFLGWGVAQALTLLDDYIPPVIPTPTSVGIGLGLGVLMSVACALIPAVRAGRTSPMAALAPADVAPRKPRPAPVRTTLGALMAILGLVAVFYAALTSPDTNRADYEDEPVNYDALTGLPLPVLGVLGGLVSFFGLLMLARRLMPPAAAWLGRTLAATGIAKVPAKIAGENTRQVPGRTAATSGALLVGVTLVVTMTVGAATAQKMLYDELAESYPVDGIIAGDHSEALEEEAAVAATATVPTAEVSIGDQGESAEVFFLNRSEHSAVFHGGWPFDSPGRGESYQAFGSYYLLPFTEQQGQDDVVNIEFPNGAEVSFTLQEGWSSMPGMMIAIDAGQLRETPVWFGAEEGETATLVRLAGEPSASEIMQLEEIVGTEESVTDIDQMSNNFEGGLIRAAYVEVIDMVLMVVIGLLGASVLIALIGVSNTLSLSVLERRREAGLLRATGMTRRSVGAMVSIEALLLAGVALILGTVLGSIFGWAGISSLIAREDWTVVPEIPWLRLAAIWAVTLLAALAAAWLPARRLAKTQPAAALAG</sequence>
<dbReference type="GO" id="GO:0005886">
    <property type="term" value="C:plasma membrane"/>
    <property type="evidence" value="ECO:0007669"/>
    <property type="project" value="UniProtKB-SubCell"/>
</dbReference>
<name>A0A7X8TLQ2_9MICC</name>
<evidence type="ECO:0000256" key="6">
    <source>
        <dbReference type="ARBA" id="ARBA00038076"/>
    </source>
</evidence>
<comment type="caution">
    <text evidence="9">The sequence shown here is derived from an EMBL/GenBank/DDBJ whole genome shotgun (WGS) entry which is preliminary data.</text>
</comment>
<feature type="transmembrane region" description="Helical" evidence="7">
    <location>
        <begin position="407"/>
        <end position="427"/>
    </location>
</feature>
<keyword evidence="2" id="KW-1003">Cell membrane</keyword>
<dbReference type="AlphaFoldDB" id="A0A7X8TLQ2"/>
<feature type="transmembrane region" description="Helical" evidence="7">
    <location>
        <begin position="494"/>
        <end position="518"/>
    </location>
</feature>
<dbReference type="RefSeq" id="WP_168888381.1">
    <property type="nucleotide sequence ID" value="NZ_JABAHY010000017.1"/>
</dbReference>
<evidence type="ECO:0000256" key="3">
    <source>
        <dbReference type="ARBA" id="ARBA00022692"/>
    </source>
</evidence>
<keyword evidence="4 7" id="KW-1133">Transmembrane helix</keyword>
<gene>
    <name evidence="9" type="ORF">HGQ17_13000</name>
</gene>
<reference evidence="9 10" key="1">
    <citation type="submission" date="2020-04" db="EMBL/GenBank/DDBJ databases">
        <title>Nesterenkonia sp. nov., isolated from marine sediment.</title>
        <authorList>
            <person name="Zhang G."/>
        </authorList>
    </citation>
    <scope>NUCLEOTIDE SEQUENCE [LARGE SCALE GENOMIC DNA]</scope>
    <source>
        <strain evidence="9 10">MY13</strain>
    </source>
</reference>
<dbReference type="PANTHER" id="PTHR30572">
    <property type="entry name" value="MEMBRANE COMPONENT OF TRANSPORTER-RELATED"/>
    <property type="match status" value="1"/>
</dbReference>
<dbReference type="EMBL" id="JABAHY010000017">
    <property type="protein sequence ID" value="NLS10894.1"/>
    <property type="molecule type" value="Genomic_DNA"/>
</dbReference>
<feature type="transmembrane region" description="Helical" evidence="7">
    <location>
        <begin position="315"/>
        <end position="341"/>
    </location>
</feature>
<comment type="similarity">
    <text evidence="6">Belongs to the ABC-4 integral membrane protein family.</text>
</comment>
<comment type="subcellular location">
    <subcellularLocation>
        <location evidence="1">Cell membrane</location>
        <topology evidence="1">Multi-pass membrane protein</topology>
    </subcellularLocation>
</comment>
<dbReference type="InterPro" id="IPR003838">
    <property type="entry name" value="ABC3_permease_C"/>
</dbReference>
<evidence type="ECO:0000256" key="1">
    <source>
        <dbReference type="ARBA" id="ARBA00004651"/>
    </source>
</evidence>
<feature type="transmembrane region" description="Helical" evidence="7">
    <location>
        <begin position="23"/>
        <end position="44"/>
    </location>
</feature>
<keyword evidence="5 7" id="KW-0472">Membrane</keyword>
<dbReference type="Proteomes" id="UP000523139">
    <property type="component" value="Unassembled WGS sequence"/>
</dbReference>
<feature type="transmembrane region" description="Helical" evidence="7">
    <location>
        <begin position="833"/>
        <end position="859"/>
    </location>
</feature>
<dbReference type="PANTHER" id="PTHR30572:SF4">
    <property type="entry name" value="ABC TRANSPORTER PERMEASE YTRF"/>
    <property type="match status" value="1"/>
</dbReference>
<organism evidence="9 10">
    <name type="scientific">Nesterenkonia sedimenti</name>
    <dbReference type="NCBI Taxonomy" id="1463632"/>
    <lineage>
        <taxon>Bacteria</taxon>
        <taxon>Bacillati</taxon>
        <taxon>Actinomycetota</taxon>
        <taxon>Actinomycetes</taxon>
        <taxon>Micrococcales</taxon>
        <taxon>Micrococcaceae</taxon>
        <taxon>Nesterenkonia</taxon>
    </lineage>
</organism>
<keyword evidence="3 7" id="KW-0812">Transmembrane</keyword>
<dbReference type="InterPro" id="IPR050250">
    <property type="entry name" value="Macrolide_Exporter_MacB"/>
</dbReference>
<dbReference type="GO" id="GO:0022857">
    <property type="term" value="F:transmembrane transporter activity"/>
    <property type="evidence" value="ECO:0007669"/>
    <property type="project" value="TreeGrafter"/>
</dbReference>
<evidence type="ECO:0000313" key="10">
    <source>
        <dbReference type="Proteomes" id="UP000523139"/>
    </source>
</evidence>
<feature type="transmembrane region" description="Helical" evidence="7">
    <location>
        <begin position="369"/>
        <end position="387"/>
    </location>
</feature>